<dbReference type="Gene3D" id="2.40.30.170">
    <property type="match status" value="1"/>
</dbReference>
<dbReference type="PANTHER" id="PTHR30469:SF12">
    <property type="entry name" value="MULTIDRUG RESISTANCE PROTEIN MDTA"/>
    <property type="match status" value="1"/>
</dbReference>
<dbReference type="InterPro" id="IPR058624">
    <property type="entry name" value="MdtA-like_HH"/>
</dbReference>
<dbReference type="AlphaFoldDB" id="A0A239IS92"/>
<comment type="similarity">
    <text evidence="2">Belongs to the membrane fusion protein (MFP) (TC 8.A.1) family.</text>
</comment>
<dbReference type="GO" id="GO:1990281">
    <property type="term" value="C:efflux pump complex"/>
    <property type="evidence" value="ECO:0007669"/>
    <property type="project" value="TreeGrafter"/>
</dbReference>
<feature type="domain" description="Multidrug resistance protein MdtA-like barrel-sandwich hybrid" evidence="10">
    <location>
        <begin position="124"/>
        <end position="265"/>
    </location>
</feature>
<dbReference type="Pfam" id="PF25917">
    <property type="entry name" value="BSH_RND"/>
    <property type="match status" value="1"/>
</dbReference>
<evidence type="ECO:0000259" key="12">
    <source>
        <dbReference type="Pfam" id="PF25967"/>
    </source>
</evidence>
<dbReference type="Pfam" id="PF25967">
    <property type="entry name" value="RND-MFP_C"/>
    <property type="match status" value="1"/>
</dbReference>
<organism evidence="13 14">
    <name type="scientific">Noviherbaspirillum humi</name>
    <dbReference type="NCBI Taxonomy" id="1688639"/>
    <lineage>
        <taxon>Bacteria</taxon>
        <taxon>Pseudomonadati</taxon>
        <taxon>Pseudomonadota</taxon>
        <taxon>Betaproteobacteria</taxon>
        <taxon>Burkholderiales</taxon>
        <taxon>Oxalobacteraceae</taxon>
        <taxon>Noviherbaspirillum</taxon>
    </lineage>
</organism>
<dbReference type="NCBIfam" id="TIGR01730">
    <property type="entry name" value="RND_mfp"/>
    <property type="match status" value="1"/>
</dbReference>
<feature type="transmembrane region" description="Helical" evidence="8">
    <location>
        <begin position="49"/>
        <end position="69"/>
    </location>
</feature>
<sequence length="477" mass="50120">MPYCRFGGTGLAKIANEPDGAIAVSRKPSTPMQEQAPSGRPVRSRRKTFLSVILVLLGLAALGGFAYYLTHRQPAGEGGGAGGPGGPGGARRGPPATTVGVARAEMVDLPVTLEALGTVTAAASVTVRPQVSGVLKEVAFTEGQLVKQGQLLAVIDPRPFEIALMQTTGQRQRDEAQLDNARLSLQRFQTLLAQDSIARQEVDTQAALVKQLQGTVMADRAAENNAKLNLSYTRVLAPIAGRIGLRQVDPGNVVSTNDANGLVAITQVTPIDVTFAVPQDRVPEVRASLNEGSALPVTVFDRGRETELASGRFLALDNLVDVQTGTVKAKARFTNETLALFPSQFVNVRMRVRQLKDAIVVPVNAVRHGSNGDYVYVVDAAARTVALRPVKRGLATPDKLQITSGLQAGEQVVTEGADRLQDGARVNLPGERAGQAGQQGGQRQGGRRRNAEGAAGAAPGPAQGSGQGRPRSNDAPK</sequence>
<evidence type="ECO:0000256" key="6">
    <source>
        <dbReference type="ARBA" id="ARBA00023136"/>
    </source>
</evidence>
<evidence type="ECO:0000256" key="7">
    <source>
        <dbReference type="SAM" id="MobiDB-lite"/>
    </source>
</evidence>
<evidence type="ECO:0000259" key="11">
    <source>
        <dbReference type="Pfam" id="PF25944"/>
    </source>
</evidence>
<reference evidence="13 14" key="1">
    <citation type="submission" date="2017-06" db="EMBL/GenBank/DDBJ databases">
        <authorList>
            <person name="Kim H.J."/>
            <person name="Triplett B.A."/>
        </authorList>
    </citation>
    <scope>NUCLEOTIDE SEQUENCE [LARGE SCALE GENOMIC DNA]</scope>
    <source>
        <strain evidence="13 14">U15</strain>
    </source>
</reference>
<name>A0A239IS92_9BURK</name>
<feature type="compositionally biased region" description="Low complexity" evidence="7">
    <location>
        <begin position="452"/>
        <end position="470"/>
    </location>
</feature>
<keyword evidence="4" id="KW-1003">Cell membrane</keyword>
<evidence type="ECO:0000256" key="5">
    <source>
        <dbReference type="ARBA" id="ARBA00022519"/>
    </source>
</evidence>
<comment type="subcellular location">
    <subcellularLocation>
        <location evidence="1">Cell membrane</location>
    </subcellularLocation>
</comment>
<gene>
    <name evidence="13" type="ORF">SAMN06265795_11049</name>
</gene>
<accession>A0A239IS92</accession>
<dbReference type="GO" id="GO:0015562">
    <property type="term" value="F:efflux transmembrane transporter activity"/>
    <property type="evidence" value="ECO:0007669"/>
    <property type="project" value="TreeGrafter"/>
</dbReference>
<dbReference type="InterPro" id="IPR058626">
    <property type="entry name" value="MdtA-like_b-barrel"/>
</dbReference>
<dbReference type="Gene3D" id="2.40.50.100">
    <property type="match status" value="1"/>
</dbReference>
<keyword evidence="3" id="KW-0813">Transport</keyword>
<evidence type="ECO:0000256" key="3">
    <source>
        <dbReference type="ARBA" id="ARBA00022448"/>
    </source>
</evidence>
<evidence type="ECO:0000256" key="1">
    <source>
        <dbReference type="ARBA" id="ARBA00004236"/>
    </source>
</evidence>
<dbReference type="PANTHER" id="PTHR30469">
    <property type="entry name" value="MULTIDRUG RESISTANCE PROTEIN MDTA"/>
    <property type="match status" value="1"/>
</dbReference>
<dbReference type="EMBL" id="FZOT01000010">
    <property type="protein sequence ID" value="SNS95284.1"/>
    <property type="molecule type" value="Genomic_DNA"/>
</dbReference>
<proteinExistence type="inferred from homology"/>
<dbReference type="SUPFAM" id="SSF111369">
    <property type="entry name" value="HlyD-like secretion proteins"/>
    <property type="match status" value="1"/>
</dbReference>
<dbReference type="Gene3D" id="1.10.287.470">
    <property type="entry name" value="Helix hairpin bin"/>
    <property type="match status" value="1"/>
</dbReference>
<dbReference type="Gene3D" id="2.40.420.20">
    <property type="match status" value="1"/>
</dbReference>
<evidence type="ECO:0000259" key="9">
    <source>
        <dbReference type="Pfam" id="PF25876"/>
    </source>
</evidence>
<evidence type="ECO:0000313" key="13">
    <source>
        <dbReference type="EMBL" id="SNS95284.1"/>
    </source>
</evidence>
<evidence type="ECO:0000256" key="4">
    <source>
        <dbReference type="ARBA" id="ARBA00022475"/>
    </source>
</evidence>
<keyword evidence="8" id="KW-1133">Transmembrane helix</keyword>
<feature type="region of interest" description="Disordered" evidence="7">
    <location>
        <begin position="428"/>
        <end position="477"/>
    </location>
</feature>
<dbReference type="Proteomes" id="UP000198284">
    <property type="component" value="Unassembled WGS sequence"/>
</dbReference>
<dbReference type="Pfam" id="PF25944">
    <property type="entry name" value="Beta-barrel_RND"/>
    <property type="match status" value="1"/>
</dbReference>
<keyword evidence="8" id="KW-0812">Transmembrane</keyword>
<evidence type="ECO:0000259" key="10">
    <source>
        <dbReference type="Pfam" id="PF25917"/>
    </source>
</evidence>
<feature type="domain" description="Multidrug resistance protein MdtA-like alpha-helical hairpin" evidence="9">
    <location>
        <begin position="164"/>
        <end position="233"/>
    </location>
</feature>
<dbReference type="Pfam" id="PF25876">
    <property type="entry name" value="HH_MFP_RND"/>
    <property type="match status" value="1"/>
</dbReference>
<dbReference type="InterPro" id="IPR058625">
    <property type="entry name" value="MdtA-like_BSH"/>
</dbReference>
<keyword evidence="14" id="KW-1185">Reference proteome</keyword>
<keyword evidence="6 8" id="KW-0472">Membrane</keyword>
<keyword evidence="5" id="KW-0997">Cell inner membrane</keyword>
<protein>
    <submittedName>
        <fullName evidence="13">Membrane fusion protein, multidrug efflux system</fullName>
    </submittedName>
</protein>
<dbReference type="InterPro" id="IPR006143">
    <property type="entry name" value="RND_pump_MFP"/>
</dbReference>
<evidence type="ECO:0000256" key="2">
    <source>
        <dbReference type="ARBA" id="ARBA00009477"/>
    </source>
</evidence>
<feature type="domain" description="Multidrug resistance protein MdtA-like beta-barrel" evidence="11">
    <location>
        <begin position="270"/>
        <end position="352"/>
    </location>
</feature>
<evidence type="ECO:0000313" key="14">
    <source>
        <dbReference type="Proteomes" id="UP000198284"/>
    </source>
</evidence>
<evidence type="ECO:0000256" key="8">
    <source>
        <dbReference type="SAM" id="Phobius"/>
    </source>
</evidence>
<feature type="domain" description="Multidrug resistance protein MdtA-like C-terminal permuted SH3" evidence="12">
    <location>
        <begin position="357"/>
        <end position="419"/>
    </location>
</feature>
<dbReference type="InterPro" id="IPR058627">
    <property type="entry name" value="MdtA-like_C"/>
</dbReference>